<evidence type="ECO:0000256" key="1">
    <source>
        <dbReference type="SAM" id="MobiDB-lite"/>
    </source>
</evidence>
<feature type="region of interest" description="Disordered" evidence="1">
    <location>
        <begin position="77"/>
        <end position="128"/>
    </location>
</feature>
<dbReference type="NCBIfam" id="NF041554">
    <property type="entry name" value="SA1362_fam"/>
    <property type="match status" value="1"/>
</dbReference>
<reference evidence="3 4" key="1">
    <citation type="submission" date="2016-10" db="EMBL/GenBank/DDBJ databases">
        <authorList>
            <person name="de Groot N.N."/>
        </authorList>
    </citation>
    <scope>NUCLEOTIDE SEQUENCE [LARGE SCALE GENOMIC DNA]</scope>
    <source>
        <strain evidence="3 4">CGMCC 1.6502</strain>
    </source>
</reference>
<keyword evidence="2" id="KW-1133">Transmembrane helix</keyword>
<name>A0A1G9CUZ2_9BACI</name>
<dbReference type="AlphaFoldDB" id="A0A1G9CUZ2"/>
<accession>A0A1G9CUZ2</accession>
<sequence>MYRNKMSLLIYLLIGLAIFGFATQLFTNTASLITNLLVMVAVGAVLYAVVYYFFIKKRTSNELKKYKKAVKQSKMKYKGDEANSKKAFSQAAKKQPPLLKQKKTSRTRATHLRVIDGNKHKRKNRASL</sequence>
<feature type="compositionally biased region" description="Basic residues" evidence="1">
    <location>
        <begin position="100"/>
        <end position="111"/>
    </location>
</feature>
<organism evidence="3 4">
    <name type="scientific">Sediminibacillus albus</name>
    <dbReference type="NCBI Taxonomy" id="407036"/>
    <lineage>
        <taxon>Bacteria</taxon>
        <taxon>Bacillati</taxon>
        <taxon>Bacillota</taxon>
        <taxon>Bacilli</taxon>
        <taxon>Bacillales</taxon>
        <taxon>Bacillaceae</taxon>
        <taxon>Sediminibacillus</taxon>
    </lineage>
</organism>
<evidence type="ECO:0000313" key="4">
    <source>
        <dbReference type="Proteomes" id="UP000198694"/>
    </source>
</evidence>
<keyword evidence="4" id="KW-1185">Reference proteome</keyword>
<dbReference type="RefSeq" id="WP_093217095.1">
    <property type="nucleotide sequence ID" value="NZ_FNFL01000008.1"/>
</dbReference>
<protein>
    <submittedName>
        <fullName evidence="3">Uncharacterized protein</fullName>
    </submittedName>
</protein>
<evidence type="ECO:0000256" key="2">
    <source>
        <dbReference type="SAM" id="Phobius"/>
    </source>
</evidence>
<keyword evidence="2" id="KW-0812">Transmembrane</keyword>
<keyword evidence="2" id="KW-0472">Membrane</keyword>
<gene>
    <name evidence="3" type="ORF">SAMN05216243_3554</name>
</gene>
<dbReference type="EMBL" id="FNFL01000008">
    <property type="protein sequence ID" value="SDK55481.1"/>
    <property type="molecule type" value="Genomic_DNA"/>
</dbReference>
<dbReference type="STRING" id="407036.SAMN05216243_3554"/>
<feature type="transmembrane region" description="Helical" evidence="2">
    <location>
        <begin position="32"/>
        <end position="55"/>
    </location>
</feature>
<evidence type="ECO:0000313" key="3">
    <source>
        <dbReference type="EMBL" id="SDK55481.1"/>
    </source>
</evidence>
<dbReference type="Proteomes" id="UP000198694">
    <property type="component" value="Unassembled WGS sequence"/>
</dbReference>
<feature type="compositionally biased region" description="Basic residues" evidence="1">
    <location>
        <begin position="119"/>
        <end position="128"/>
    </location>
</feature>
<feature type="compositionally biased region" description="Low complexity" evidence="1">
    <location>
        <begin position="85"/>
        <end position="99"/>
    </location>
</feature>
<dbReference type="InterPro" id="IPR048110">
    <property type="entry name" value="SA1362/YqhP-like"/>
</dbReference>
<proteinExistence type="predicted"/>
<dbReference type="OrthoDB" id="2989424at2"/>